<sequence>MKKHKVSLLFLATLATFCSSSAFAALNSYTHANGSTVININQADANGLSHNMYQNFDVTNKGSIINNSTTDLVRESGNIARNSNLDRSASLILNEVISTSPSTLNGFIEVAGQRADVIIANPNGITCSGCSFINTGRATLTTGTPTFSDGTLTGFKVAKGTISVNGKGLKGADYTDLLAKKINIQGMIETSQLKAIAGTYDYDIASAQVTANGNTRLFSNSIDVSELGGATAGIIQLQTTEAGAGVNNSGILNASGLYIASNGALTNSGTLQSGVISASASNDITNKGHLSSAQTALQTSSTFNNSGTIETTDYINVVSAGKFSNSENAQITAAGNINVVSIAGDIENTGKISAGKNLLMQTGYGSVDGTMTAIANTRLLNSGSLQAGNISLNAVKEIKLSLGGDVTTQGTAYLSASKVSNAATLTGQNTSIVANEVQNSGLMQTTGTLSVYGKNNIMNTGTLKAGTLALTTDEKISNSSCILWVLCIKGTMAADKITITAPKIASLSNLDGYYSTQTLELNKPAASSESAPSL</sequence>
<dbReference type="SUPFAM" id="SSF51126">
    <property type="entry name" value="Pectin lyase-like"/>
    <property type="match status" value="1"/>
</dbReference>
<reference evidence="3 4" key="1">
    <citation type="journal article" date="2017" name="Antonie Van Leeuwenhoek">
        <title>Phylogenomic resolution of the bacterial genus Pantoea and its relationship with Erwinia and Tatumella.</title>
        <authorList>
            <person name="Palmer M."/>
            <person name="Steenkamp E.T."/>
            <person name="Coetzee M.P."/>
            <person name="Chan W.Y."/>
            <person name="van Zyl E."/>
            <person name="De Maayer P."/>
            <person name="Coutinho T.A."/>
            <person name="Blom J."/>
            <person name="Smits T.H."/>
            <person name="Duffy B."/>
            <person name="Venter S.N."/>
        </authorList>
    </citation>
    <scope>NUCLEOTIDE SEQUENCE [LARGE SCALE GENOMIC DNA]</scope>
    <source>
        <strain evidence="3 4">LMG 24534</strain>
    </source>
</reference>
<evidence type="ECO:0000313" key="3">
    <source>
        <dbReference type="EMBL" id="ORM54436.1"/>
    </source>
</evidence>
<dbReference type="NCBIfam" id="TIGR01901">
    <property type="entry name" value="adhes_NPXG"/>
    <property type="match status" value="1"/>
</dbReference>
<comment type="caution">
    <text evidence="3">The sequence shown here is derived from an EMBL/GenBank/DDBJ whole genome shotgun (WGS) entry which is preliminary data.</text>
</comment>
<feature type="chain" id="PRO_5012823515" evidence="1">
    <location>
        <begin position="25"/>
        <end position="534"/>
    </location>
</feature>
<keyword evidence="1" id="KW-0732">Signal</keyword>
<evidence type="ECO:0000256" key="1">
    <source>
        <dbReference type="SAM" id="SignalP"/>
    </source>
</evidence>
<protein>
    <submittedName>
        <fullName evidence="3">Hemolysin BL-binding protein</fullName>
    </submittedName>
</protein>
<name>A0A1X1BZP4_9GAMM</name>
<proteinExistence type="predicted"/>
<dbReference type="EMBL" id="MLFN01000009">
    <property type="protein sequence ID" value="ORM54436.1"/>
    <property type="molecule type" value="Genomic_DNA"/>
</dbReference>
<dbReference type="OrthoDB" id="2664633at2"/>
<keyword evidence="4" id="KW-1185">Reference proteome</keyword>
<evidence type="ECO:0000313" key="4">
    <source>
        <dbReference type="Proteomes" id="UP000193933"/>
    </source>
</evidence>
<dbReference type="Pfam" id="PF05860">
    <property type="entry name" value="TPS"/>
    <property type="match status" value="1"/>
</dbReference>
<evidence type="ECO:0000259" key="2">
    <source>
        <dbReference type="SMART" id="SM00912"/>
    </source>
</evidence>
<dbReference type="InterPro" id="IPR008638">
    <property type="entry name" value="FhaB/CdiA-like_TPS"/>
</dbReference>
<feature type="signal peptide" evidence="1">
    <location>
        <begin position="1"/>
        <end position="24"/>
    </location>
</feature>
<dbReference type="RefSeq" id="WP_094119938.1">
    <property type="nucleotide sequence ID" value="NZ_MLFN01000009.1"/>
</dbReference>
<gene>
    <name evidence="3" type="ORF">HA41_05465</name>
</gene>
<dbReference type="Gene3D" id="2.160.20.10">
    <property type="entry name" value="Single-stranded right-handed beta-helix, Pectin lyase-like"/>
    <property type="match status" value="1"/>
</dbReference>
<dbReference type="SMART" id="SM00912">
    <property type="entry name" value="Haemagg_act"/>
    <property type="match status" value="1"/>
</dbReference>
<dbReference type="Proteomes" id="UP000193933">
    <property type="component" value="Unassembled WGS sequence"/>
</dbReference>
<feature type="domain" description="Filamentous haemagglutinin FhaB/tRNA nuclease CdiA-like TPS" evidence="2">
    <location>
        <begin position="32"/>
        <end position="150"/>
    </location>
</feature>
<dbReference type="InterPro" id="IPR011050">
    <property type="entry name" value="Pectin_lyase_fold/virulence"/>
</dbReference>
<accession>A0A1X1BZP4</accession>
<dbReference type="InterPro" id="IPR012334">
    <property type="entry name" value="Pectin_lyas_fold"/>
</dbReference>
<dbReference type="AlphaFoldDB" id="A0A1X1BZP4"/>
<organism evidence="3 4">
    <name type="scientific">Pantoea conspicua</name>
    <dbReference type="NCBI Taxonomy" id="472705"/>
    <lineage>
        <taxon>Bacteria</taxon>
        <taxon>Pseudomonadati</taxon>
        <taxon>Pseudomonadota</taxon>
        <taxon>Gammaproteobacteria</taxon>
        <taxon>Enterobacterales</taxon>
        <taxon>Erwiniaceae</taxon>
        <taxon>Pantoea</taxon>
    </lineage>
</organism>